<accession>A0A0H2MGA5</accession>
<dbReference type="Proteomes" id="UP000035444">
    <property type="component" value="Unassembled WGS sequence"/>
</dbReference>
<comment type="caution">
    <text evidence="6">The sequence shown here is derived from an EMBL/GenBank/DDBJ whole genome shotgun (WGS) entry which is preliminary data.</text>
</comment>
<gene>
    <name evidence="6" type="ORF">WH96_15475</name>
</gene>
<evidence type="ECO:0000313" key="6">
    <source>
        <dbReference type="EMBL" id="KLN59787.1"/>
    </source>
</evidence>
<dbReference type="Gene3D" id="1.10.10.10">
    <property type="entry name" value="Winged helix-like DNA-binding domain superfamily/Winged helix DNA-binding domain"/>
    <property type="match status" value="1"/>
</dbReference>
<dbReference type="InterPro" id="IPR036388">
    <property type="entry name" value="WH-like_DNA-bd_sf"/>
</dbReference>
<comment type="similarity">
    <text evidence="1">Belongs to the LysR transcriptional regulatory family.</text>
</comment>
<dbReference type="STRING" id="1489064.WH96_15475"/>
<dbReference type="CDD" id="cd08422">
    <property type="entry name" value="PBP2_CrgA_like"/>
    <property type="match status" value="1"/>
</dbReference>
<dbReference type="Pfam" id="PF03466">
    <property type="entry name" value="LysR_substrate"/>
    <property type="match status" value="1"/>
</dbReference>
<dbReference type="PANTHER" id="PTHR30537:SF5">
    <property type="entry name" value="HTH-TYPE TRANSCRIPTIONAL ACTIVATOR TTDR-RELATED"/>
    <property type="match status" value="1"/>
</dbReference>
<dbReference type="RefSeq" id="WP_047765118.1">
    <property type="nucleotide sequence ID" value="NZ_LAQL01000010.1"/>
</dbReference>
<dbReference type="InterPro" id="IPR058163">
    <property type="entry name" value="LysR-type_TF_proteobact-type"/>
</dbReference>
<dbReference type="EMBL" id="LAQL01000010">
    <property type="protein sequence ID" value="KLN59787.1"/>
    <property type="molecule type" value="Genomic_DNA"/>
</dbReference>
<dbReference type="InterPro" id="IPR005119">
    <property type="entry name" value="LysR_subst-bd"/>
</dbReference>
<evidence type="ECO:0000256" key="1">
    <source>
        <dbReference type="ARBA" id="ARBA00009437"/>
    </source>
</evidence>
<name>A0A0H2MGA5_9PROT</name>
<dbReference type="GO" id="GO:0003677">
    <property type="term" value="F:DNA binding"/>
    <property type="evidence" value="ECO:0007669"/>
    <property type="project" value="UniProtKB-KW"/>
</dbReference>
<dbReference type="SUPFAM" id="SSF53850">
    <property type="entry name" value="Periplasmic binding protein-like II"/>
    <property type="match status" value="1"/>
</dbReference>
<dbReference type="SUPFAM" id="SSF46785">
    <property type="entry name" value="Winged helix' DNA-binding domain"/>
    <property type="match status" value="1"/>
</dbReference>
<keyword evidence="4" id="KW-0804">Transcription</keyword>
<keyword evidence="2" id="KW-0805">Transcription regulation</keyword>
<dbReference type="InterPro" id="IPR036390">
    <property type="entry name" value="WH_DNA-bd_sf"/>
</dbReference>
<proteinExistence type="inferred from homology"/>
<dbReference type="GO" id="GO:0003700">
    <property type="term" value="F:DNA-binding transcription factor activity"/>
    <property type="evidence" value="ECO:0007669"/>
    <property type="project" value="InterPro"/>
</dbReference>
<evidence type="ECO:0000256" key="3">
    <source>
        <dbReference type="ARBA" id="ARBA00023125"/>
    </source>
</evidence>
<organism evidence="6 7">
    <name type="scientific">Kiloniella spongiae</name>
    <dbReference type="NCBI Taxonomy" id="1489064"/>
    <lineage>
        <taxon>Bacteria</taxon>
        <taxon>Pseudomonadati</taxon>
        <taxon>Pseudomonadota</taxon>
        <taxon>Alphaproteobacteria</taxon>
        <taxon>Rhodospirillales</taxon>
        <taxon>Kiloniellaceae</taxon>
        <taxon>Kiloniella</taxon>
    </lineage>
</organism>
<protein>
    <recommendedName>
        <fullName evidence="5">HTH lysR-type domain-containing protein</fullName>
    </recommendedName>
</protein>
<keyword evidence="7" id="KW-1185">Reference proteome</keyword>
<evidence type="ECO:0000313" key="7">
    <source>
        <dbReference type="Proteomes" id="UP000035444"/>
    </source>
</evidence>
<sequence length="305" mass="34222">MSGINVTECLKTFRTVVDKGSFSAAGKEINISAAWVAKSITRLEEHLGTTLVIRSTRKLKLTDAGLECYQSAGRIIDEMMFLENRMRDKSDEVSGRIRLSVPNILAINKIGPIIHQFQGLHPKIQLEITVSDHFVDPINDGIDLVLRITSNLEDSELISRRVSSVKRILCASPKYISRRGHIRKVDDLAHHTCLIYNQLHAQTFWHVSEENKIKAVTFNSPIRINSSYLIKSMLLEGAGVAFLPELVIEEELTRGEIIQVTTAVDASPMQLFIIRPSTKHVPARIRAFTDHLVKKLGSVTHLAQE</sequence>
<dbReference type="AlphaFoldDB" id="A0A0H2MGA5"/>
<evidence type="ECO:0000256" key="4">
    <source>
        <dbReference type="ARBA" id="ARBA00023163"/>
    </source>
</evidence>
<evidence type="ECO:0000256" key="2">
    <source>
        <dbReference type="ARBA" id="ARBA00023015"/>
    </source>
</evidence>
<dbReference type="FunFam" id="1.10.10.10:FF:000001">
    <property type="entry name" value="LysR family transcriptional regulator"/>
    <property type="match status" value="1"/>
</dbReference>
<dbReference type="PROSITE" id="PS50931">
    <property type="entry name" value="HTH_LYSR"/>
    <property type="match status" value="1"/>
</dbReference>
<dbReference type="OrthoDB" id="9812435at2"/>
<dbReference type="Gene3D" id="3.40.190.290">
    <property type="match status" value="1"/>
</dbReference>
<evidence type="ECO:0000259" key="5">
    <source>
        <dbReference type="PROSITE" id="PS50931"/>
    </source>
</evidence>
<reference evidence="6 7" key="1">
    <citation type="submission" date="2015-03" db="EMBL/GenBank/DDBJ databases">
        <title>Genome Sequence of Kiloniella spongiae MEBiC09566, isolated from a marine sponge.</title>
        <authorList>
            <person name="Shao Z."/>
            <person name="Wang L."/>
            <person name="Li X."/>
        </authorList>
    </citation>
    <scope>NUCLEOTIDE SEQUENCE [LARGE SCALE GENOMIC DNA]</scope>
    <source>
        <strain evidence="6 7">MEBiC09566</strain>
    </source>
</reference>
<dbReference type="Pfam" id="PF00126">
    <property type="entry name" value="HTH_1"/>
    <property type="match status" value="1"/>
</dbReference>
<dbReference type="PANTHER" id="PTHR30537">
    <property type="entry name" value="HTH-TYPE TRANSCRIPTIONAL REGULATOR"/>
    <property type="match status" value="1"/>
</dbReference>
<feature type="domain" description="HTH lysR-type" evidence="5">
    <location>
        <begin position="10"/>
        <end position="62"/>
    </location>
</feature>
<keyword evidence="3" id="KW-0238">DNA-binding</keyword>
<dbReference type="InterPro" id="IPR000847">
    <property type="entry name" value="LysR_HTH_N"/>
</dbReference>